<gene>
    <name evidence="4" type="ORF">NZ47_04970</name>
</gene>
<dbReference type="Proteomes" id="UP000030993">
    <property type="component" value="Unassembled WGS sequence"/>
</dbReference>
<dbReference type="GO" id="GO:0016810">
    <property type="term" value="F:hydrolase activity, acting on carbon-nitrogen (but not peptide) bonds"/>
    <property type="evidence" value="ECO:0007669"/>
    <property type="project" value="InterPro"/>
</dbReference>
<evidence type="ECO:0000256" key="2">
    <source>
        <dbReference type="ARBA" id="ARBA00022729"/>
    </source>
</evidence>
<name>A0A0B2K0R8_9FIRM</name>
<dbReference type="Gene3D" id="3.20.20.370">
    <property type="entry name" value="Glycoside hydrolase/deacetylase"/>
    <property type="match status" value="1"/>
</dbReference>
<evidence type="ECO:0000259" key="3">
    <source>
        <dbReference type="PROSITE" id="PS51677"/>
    </source>
</evidence>
<dbReference type="PANTHER" id="PTHR34216:SF3">
    <property type="entry name" value="POLY-BETA-1,6-N-ACETYL-D-GLUCOSAMINE N-DEACETYLASE"/>
    <property type="match status" value="1"/>
</dbReference>
<keyword evidence="5" id="KW-1185">Reference proteome</keyword>
<dbReference type="InterPro" id="IPR002509">
    <property type="entry name" value="NODB_dom"/>
</dbReference>
<dbReference type="RefSeq" id="WP_039207095.1">
    <property type="nucleotide sequence ID" value="NZ_JSCE01000095.1"/>
</dbReference>
<feature type="domain" description="NodB homology" evidence="3">
    <location>
        <begin position="177"/>
        <end position="421"/>
    </location>
</feature>
<protein>
    <recommendedName>
        <fullName evidence="3">NodB homology domain-containing protein</fullName>
    </recommendedName>
</protein>
<evidence type="ECO:0000313" key="4">
    <source>
        <dbReference type="EMBL" id="KHM52426.1"/>
    </source>
</evidence>
<dbReference type="EMBL" id="JSCE01000095">
    <property type="protein sequence ID" value="KHM52426.1"/>
    <property type="molecule type" value="Genomic_DNA"/>
</dbReference>
<evidence type="ECO:0000313" key="5">
    <source>
        <dbReference type="Proteomes" id="UP000030993"/>
    </source>
</evidence>
<comment type="subcellular location">
    <subcellularLocation>
        <location evidence="1">Secreted</location>
    </subcellularLocation>
</comment>
<dbReference type="Pfam" id="PF01522">
    <property type="entry name" value="Polysacc_deac_1"/>
    <property type="match status" value="2"/>
</dbReference>
<comment type="caution">
    <text evidence="4">The sequence shown here is derived from an EMBL/GenBank/DDBJ whole genome shotgun (WGS) entry which is preliminary data.</text>
</comment>
<evidence type="ECO:0000256" key="1">
    <source>
        <dbReference type="ARBA" id="ARBA00004613"/>
    </source>
</evidence>
<dbReference type="GO" id="GO:0005576">
    <property type="term" value="C:extracellular region"/>
    <property type="evidence" value="ECO:0007669"/>
    <property type="project" value="UniProtKB-SubCell"/>
</dbReference>
<dbReference type="PANTHER" id="PTHR34216">
    <property type="match status" value="1"/>
</dbReference>
<dbReference type="InterPro" id="IPR051398">
    <property type="entry name" value="Polysacch_Deacetylase"/>
</dbReference>
<dbReference type="AlphaFoldDB" id="A0A0B2K0R8"/>
<dbReference type="InterPro" id="IPR011330">
    <property type="entry name" value="Glyco_hydro/deAcase_b/a-brl"/>
</dbReference>
<dbReference type="GO" id="GO:0005975">
    <property type="term" value="P:carbohydrate metabolic process"/>
    <property type="evidence" value="ECO:0007669"/>
    <property type="project" value="InterPro"/>
</dbReference>
<reference evidence="4 5" key="1">
    <citation type="journal article" date="2013" name="PLoS ONE">
        <title>Identification and characterization of three novel lipases belonging to families II and V from Anaerovibrio lipolyticus 5ST.</title>
        <authorList>
            <person name="Prive F."/>
            <person name="Kaderbhai N.N."/>
            <person name="Girdwood S."/>
            <person name="Worgan H.J."/>
            <person name="Pinloche E."/>
            <person name="Scollan N.D."/>
            <person name="Huws S.A."/>
            <person name="Newbold C.J."/>
        </authorList>
    </citation>
    <scope>NUCLEOTIDE SEQUENCE [LARGE SCALE GENOMIC DNA]</scope>
    <source>
        <strain evidence="4 5">5S</strain>
    </source>
</reference>
<dbReference type="CDD" id="cd10918">
    <property type="entry name" value="CE4_NodB_like_5s_6s"/>
    <property type="match status" value="1"/>
</dbReference>
<sequence length="421" mass="49418">MGHEELLDFCQRHKRLFCYGAGKYAMTVREFLFEQKIELERFIVSTSREQNNIFMGLPVNGVADVLPVENDVGIIIGVGESKHDEIKDTLHQYGVMDYFAVDKNCFMDIDSHTEYDKQWTDHDKKVCVLLYHRVCDLPLDIWGLAIKPEVFERHIRFYKENYNILRFDEDWSNVQEPSLVITFDDGYADNLHYALPILEKYQVPATIFVSSGNIGTDKEFWWDELERIIFYNEKNEYYFRPNDKIFSLSTYEEKKEACQRVRLFLKKLLPKEREDFLKGMVSELDADRLSRSINRTMNEKELRIMASSPYITIGGHTVTHNMLSAESKEQQEWEIITSKKRIEEIIDNEITVFSYPFGRDDDINEHSFEAVKKAGYKRAATTSVGVAGKGKEPYKIPRNSMPFYQNNRDLKKQLSVIYTLL</sequence>
<organism evidence="4 5">
    <name type="scientific">Anaerovibrio lipolyticus</name>
    <dbReference type="NCBI Taxonomy" id="82374"/>
    <lineage>
        <taxon>Bacteria</taxon>
        <taxon>Bacillati</taxon>
        <taxon>Bacillota</taxon>
        <taxon>Negativicutes</taxon>
        <taxon>Selenomonadales</taxon>
        <taxon>Selenomonadaceae</taxon>
        <taxon>Anaerovibrio</taxon>
    </lineage>
</organism>
<proteinExistence type="predicted"/>
<keyword evidence="2" id="KW-0732">Signal</keyword>
<dbReference type="STRING" id="82374.NZ47_04970"/>
<dbReference type="SUPFAM" id="SSF88713">
    <property type="entry name" value="Glycoside hydrolase/deacetylase"/>
    <property type="match status" value="1"/>
</dbReference>
<accession>A0A0B2K0R8</accession>
<dbReference type="PROSITE" id="PS51677">
    <property type="entry name" value="NODB"/>
    <property type="match status" value="1"/>
</dbReference>